<proteinExistence type="predicted"/>
<accession>A0A660KXY1</accession>
<comment type="caution">
    <text evidence="1">The sequence shown here is derived from an EMBL/GenBank/DDBJ whole genome shotgun (WGS) entry which is preliminary data.</text>
</comment>
<evidence type="ECO:0000313" key="2">
    <source>
        <dbReference type="Proteomes" id="UP000267019"/>
    </source>
</evidence>
<protein>
    <submittedName>
        <fullName evidence="1">Uncharacterized protein</fullName>
    </submittedName>
</protein>
<gene>
    <name evidence="1" type="ORF">C7438_0883</name>
</gene>
<dbReference type="EMBL" id="RBIJ01000002">
    <property type="protein sequence ID" value="RKQ85489.1"/>
    <property type="molecule type" value="Genomic_DNA"/>
</dbReference>
<sequence length="178" mass="19205">MAVGARSEGCEADRKKIAEAWIAWFQGLAALFREASREAARLTEALHAYALAEAESALRALSELEGRLLAHAREGEALREASQKAFAREGPASPSTYAKLLFSAGGEERRLAEILEDRIRAATEAAREFARARARLQGVAEAGIREAELARALLVPRVFGAPPAGEGRLPPRVFDGRA</sequence>
<evidence type="ECO:0000313" key="1">
    <source>
        <dbReference type="EMBL" id="RKQ85489.1"/>
    </source>
</evidence>
<dbReference type="AlphaFoldDB" id="A0A660KXY1"/>
<organism evidence="1 2">
    <name type="scientific">Brockia lithotrophica</name>
    <dbReference type="NCBI Taxonomy" id="933949"/>
    <lineage>
        <taxon>Bacteria</taxon>
        <taxon>Bacillati</taxon>
        <taxon>Bacillota</taxon>
        <taxon>Bacilli</taxon>
        <taxon>Bacillales</taxon>
        <taxon>Bacillales Family X. Incertae Sedis</taxon>
        <taxon>Brockia</taxon>
    </lineage>
</organism>
<dbReference type="Proteomes" id="UP000267019">
    <property type="component" value="Unassembled WGS sequence"/>
</dbReference>
<reference evidence="1 2" key="1">
    <citation type="submission" date="2018-10" db="EMBL/GenBank/DDBJ databases">
        <title>Genomic Encyclopedia of Type Strains, Phase IV (KMG-IV): sequencing the most valuable type-strain genomes for metagenomic binning, comparative biology and taxonomic classification.</title>
        <authorList>
            <person name="Goeker M."/>
        </authorList>
    </citation>
    <scope>NUCLEOTIDE SEQUENCE [LARGE SCALE GENOMIC DNA]</scope>
    <source>
        <strain evidence="1 2">DSM 22653</strain>
    </source>
</reference>
<name>A0A660KXY1_9BACL</name>
<keyword evidence="2" id="KW-1185">Reference proteome</keyword>